<protein>
    <submittedName>
        <fullName evidence="2">Uncharacterized protein</fullName>
    </submittedName>
</protein>
<dbReference type="EMBL" id="JANPWB010000011">
    <property type="protein sequence ID" value="KAJ1126566.1"/>
    <property type="molecule type" value="Genomic_DNA"/>
</dbReference>
<dbReference type="Proteomes" id="UP001066276">
    <property type="component" value="Chromosome 7"/>
</dbReference>
<gene>
    <name evidence="2" type="ORF">NDU88_004973</name>
</gene>
<reference evidence="2" key="1">
    <citation type="journal article" date="2022" name="bioRxiv">
        <title>Sequencing and chromosome-scale assembly of the giantPleurodeles waltlgenome.</title>
        <authorList>
            <person name="Brown T."/>
            <person name="Elewa A."/>
            <person name="Iarovenko S."/>
            <person name="Subramanian E."/>
            <person name="Araus A.J."/>
            <person name="Petzold A."/>
            <person name="Susuki M."/>
            <person name="Suzuki K.-i.T."/>
            <person name="Hayashi T."/>
            <person name="Toyoda A."/>
            <person name="Oliveira C."/>
            <person name="Osipova E."/>
            <person name="Leigh N.D."/>
            <person name="Simon A."/>
            <person name="Yun M.H."/>
        </authorList>
    </citation>
    <scope>NUCLEOTIDE SEQUENCE</scope>
    <source>
        <strain evidence="2">20211129_DDA</strain>
        <tissue evidence="2">Liver</tissue>
    </source>
</reference>
<organism evidence="2 3">
    <name type="scientific">Pleurodeles waltl</name>
    <name type="common">Iberian ribbed newt</name>
    <dbReference type="NCBI Taxonomy" id="8319"/>
    <lineage>
        <taxon>Eukaryota</taxon>
        <taxon>Metazoa</taxon>
        <taxon>Chordata</taxon>
        <taxon>Craniata</taxon>
        <taxon>Vertebrata</taxon>
        <taxon>Euteleostomi</taxon>
        <taxon>Amphibia</taxon>
        <taxon>Batrachia</taxon>
        <taxon>Caudata</taxon>
        <taxon>Salamandroidea</taxon>
        <taxon>Salamandridae</taxon>
        <taxon>Pleurodelinae</taxon>
        <taxon>Pleurodeles</taxon>
    </lineage>
</organism>
<accession>A0AAV7PGQ2</accession>
<dbReference type="AlphaFoldDB" id="A0AAV7PGQ2"/>
<feature type="compositionally biased region" description="Basic and acidic residues" evidence="1">
    <location>
        <begin position="108"/>
        <end position="122"/>
    </location>
</feature>
<comment type="caution">
    <text evidence="2">The sequence shown here is derived from an EMBL/GenBank/DDBJ whole genome shotgun (WGS) entry which is preliminary data.</text>
</comment>
<proteinExistence type="predicted"/>
<evidence type="ECO:0000313" key="2">
    <source>
        <dbReference type="EMBL" id="KAJ1126566.1"/>
    </source>
</evidence>
<evidence type="ECO:0000256" key="1">
    <source>
        <dbReference type="SAM" id="MobiDB-lite"/>
    </source>
</evidence>
<evidence type="ECO:0000313" key="3">
    <source>
        <dbReference type="Proteomes" id="UP001066276"/>
    </source>
</evidence>
<sequence>MLKTIQSMADALTYNLAKIDVQVEVLNTITAYVAGIDNRIAELNNIIKRAQEDTRDLVPSCCCSDKLSSLLTLLEVVLDELKPVGNFSKTHHKLKEIATEYPMTSLDTQDKPRKSSRHRELP</sequence>
<feature type="region of interest" description="Disordered" evidence="1">
    <location>
        <begin position="99"/>
        <end position="122"/>
    </location>
</feature>
<name>A0AAV7PGQ2_PLEWA</name>
<keyword evidence="3" id="KW-1185">Reference proteome</keyword>